<dbReference type="AlphaFoldDB" id="A0A2R6B4U9"/>
<evidence type="ECO:0000313" key="2">
    <source>
        <dbReference type="Proteomes" id="UP000241284"/>
    </source>
</evidence>
<sequence>MQREGVENPSGIKGLLKEYYDGIAKGGGWGHLLSENFLLTGTIARESRGKGAYMNNNFFKLVKALKVEEMIAEGNSGFALVRYDLVSPKGKPFSLRVAEFWKMKEGELDSVAIYFDTASFNDSMR</sequence>
<reference evidence="1 2" key="1">
    <citation type="submission" date="2017-04" db="EMBL/GenBank/DDBJ databases">
        <title>Novel microbial lineages endemic to geothermal iron-oxide mats fill important gaps in the evolutionary history of Archaea.</title>
        <authorList>
            <person name="Jay Z.J."/>
            <person name="Beam J.P."/>
            <person name="Dlakic M."/>
            <person name="Rusch D.B."/>
            <person name="Kozubal M.A."/>
            <person name="Inskeep W.P."/>
        </authorList>
    </citation>
    <scope>NUCLEOTIDE SEQUENCE [LARGE SCALE GENOMIC DNA]</scope>
    <source>
        <strain evidence="1">ECH_B_2</strain>
    </source>
</reference>
<proteinExistence type="predicted"/>
<accession>A0A2R6B4U9</accession>
<organism evidence="1 2">
    <name type="scientific">Candidatus Marsarchaeota G2 archaeon ECH_B_2</name>
    <dbReference type="NCBI Taxonomy" id="1978160"/>
    <lineage>
        <taxon>Archaea</taxon>
        <taxon>Candidatus Marsarchaeota</taxon>
        <taxon>Candidatus Marsarchaeota group 2</taxon>
    </lineage>
</organism>
<dbReference type="EMBL" id="NEXH01000042">
    <property type="protein sequence ID" value="PSN93669.1"/>
    <property type="molecule type" value="Genomic_DNA"/>
</dbReference>
<gene>
    <name evidence="1" type="ORF">B9Q06_11395</name>
</gene>
<protein>
    <recommendedName>
        <fullName evidence="3">SnoaL-like domain-containing protein</fullName>
    </recommendedName>
</protein>
<evidence type="ECO:0000313" key="1">
    <source>
        <dbReference type="EMBL" id="PSN93669.1"/>
    </source>
</evidence>
<dbReference type="Proteomes" id="UP000241284">
    <property type="component" value="Unassembled WGS sequence"/>
</dbReference>
<dbReference type="SUPFAM" id="SSF54427">
    <property type="entry name" value="NTF2-like"/>
    <property type="match status" value="1"/>
</dbReference>
<evidence type="ECO:0008006" key="3">
    <source>
        <dbReference type="Google" id="ProtNLM"/>
    </source>
</evidence>
<name>A0A2R6B4U9_9ARCH</name>
<comment type="caution">
    <text evidence="1">The sequence shown here is derived from an EMBL/GenBank/DDBJ whole genome shotgun (WGS) entry which is preliminary data.</text>
</comment>
<dbReference type="InterPro" id="IPR032710">
    <property type="entry name" value="NTF2-like_dom_sf"/>
</dbReference>
<dbReference type="Gene3D" id="3.10.450.50">
    <property type="match status" value="1"/>
</dbReference>